<protein>
    <submittedName>
        <fullName evidence="1">Uncharacterized protein</fullName>
    </submittedName>
</protein>
<dbReference type="Proteomes" id="UP000284403">
    <property type="component" value="Unassembled WGS sequence"/>
</dbReference>
<proteinExistence type="predicted"/>
<reference evidence="1 2" key="1">
    <citation type="journal article" date="2018" name="BMC Genomics">
        <title>Genomic comparison of Trypanosoma conorhini and Trypanosoma rangeli to Trypanosoma cruzi strains of high and low virulence.</title>
        <authorList>
            <person name="Bradwell K.R."/>
            <person name="Koparde V.N."/>
            <person name="Matveyev A.V."/>
            <person name="Serrano M.G."/>
            <person name="Alves J.M."/>
            <person name="Parikh H."/>
            <person name="Huang B."/>
            <person name="Lee V."/>
            <person name="Espinosa-Alvarez O."/>
            <person name="Ortiz P.A."/>
            <person name="Costa-Martins A.G."/>
            <person name="Teixeira M.M."/>
            <person name="Buck G.A."/>
        </authorList>
    </citation>
    <scope>NUCLEOTIDE SEQUENCE [LARGE SCALE GENOMIC DNA]</scope>
    <source>
        <strain evidence="1 2">025E</strain>
    </source>
</reference>
<dbReference type="GeneID" id="40314125"/>
<name>A0A3R7P1F7_9TRYP</name>
<keyword evidence="2" id="KW-1185">Reference proteome</keyword>
<accession>A0A3R7P1F7</accession>
<gene>
    <name evidence="1" type="ORF">Tco025E_00514</name>
</gene>
<evidence type="ECO:0000313" key="1">
    <source>
        <dbReference type="EMBL" id="RNF27322.1"/>
    </source>
</evidence>
<sequence>MKVVVPVLLVWKSKATHKLNLGRYNFLTLSGPCNEAGAASSSDRVTMEKCSGPLLLLHLEGPETSLIVLFSPVIRAVSTAALVLRPEVWERTPSLRVLRERHTPSCTPTPAAEAARQNCFAKQGVVGRASGHI</sequence>
<dbReference type="AlphaFoldDB" id="A0A3R7P1F7"/>
<organism evidence="1 2">
    <name type="scientific">Trypanosoma conorhini</name>
    <dbReference type="NCBI Taxonomy" id="83891"/>
    <lineage>
        <taxon>Eukaryota</taxon>
        <taxon>Discoba</taxon>
        <taxon>Euglenozoa</taxon>
        <taxon>Kinetoplastea</taxon>
        <taxon>Metakinetoplastina</taxon>
        <taxon>Trypanosomatida</taxon>
        <taxon>Trypanosomatidae</taxon>
        <taxon>Trypanosoma</taxon>
    </lineage>
</organism>
<dbReference type="EMBL" id="MKKU01000010">
    <property type="protein sequence ID" value="RNF27322.1"/>
    <property type="molecule type" value="Genomic_DNA"/>
</dbReference>
<dbReference type="RefSeq" id="XP_029232528.1">
    <property type="nucleotide sequence ID" value="XM_029367455.1"/>
</dbReference>
<comment type="caution">
    <text evidence="1">The sequence shown here is derived from an EMBL/GenBank/DDBJ whole genome shotgun (WGS) entry which is preliminary data.</text>
</comment>
<evidence type="ECO:0000313" key="2">
    <source>
        <dbReference type="Proteomes" id="UP000284403"/>
    </source>
</evidence>